<sequence>MEGEFKDGILLQKIDYVLESLGSHQSTNRDDTCFQKFSDLLHSRLKSSKQAEQCGVGRFLASILNQKDVEISVLVFSINLAGVLGQIPDLNNQQGEIVETFMDFVLKEKDLNNPSIGTGYFDTLRKLIKFRTAKCLYVHKIEKELVLKCWQLLTDARSLFLTSAVLRFLKDYFGLCEDVQYVEECSYTTIVQSVVNHICQAHKTTNDADSRPLPSILPSVLQLLQDIPRLLIETLDRTVIRNLSECLAYIVCNMGKDTYFCALEALLSLQIKVDVQEQREIESIVKQLSQDLVEKDILRSQKICIKMLESRIHEGLVKDLLLCPLYVITGRTHLVQTTELHSRQITTHMDSKSTCVQIILNSLEIFRFTDVPQDAVEATVELFDLTHDSSTGQIPFTRFLLHNKRVQQSCLDLFIKHQNRWGCTRKLCCSVLDIVKTEALDNVTFSKCLDALFKLAPEVLLSTDLVNEDGETIGQRLINTVQHSLCCIDWERRDTTLEFLTKLLSSCPDHSGVTEWIRSGRLCVYVYQALDDANSYMRATALTCLQRVLESSQLTTDLLQQCDITLDDVFRKVLKILESDTEAFARRESVSFITRMWNSVHGDLKADILQVLVERASSDFDWEVKVKLVDFWEMLMEKDLLRSEVQLPSYADGLLQREKQQNLDQAFQEFIKTACFESLFKLLDDYDQSVCQKACLLLIRVMKHMSGVLERHDSLPPDSDIPVKKRKTNDSDIESIYQKLKALDLTARLLEVSTTCDEYDKNPMSLLEDMLTYSNKTDPEDESNVIDCY</sequence>
<dbReference type="GO" id="GO:0005737">
    <property type="term" value="C:cytoplasm"/>
    <property type="evidence" value="ECO:0007669"/>
    <property type="project" value="UniProtKB-SubCell"/>
</dbReference>
<dbReference type="GO" id="GO:0006974">
    <property type="term" value="P:DNA damage response"/>
    <property type="evidence" value="ECO:0007669"/>
    <property type="project" value="InterPro"/>
</dbReference>
<evidence type="ECO:0000313" key="5">
    <source>
        <dbReference type="Proteomes" id="UP000242188"/>
    </source>
</evidence>
<proteinExistence type="inferred from homology"/>
<dbReference type="PANTHER" id="PTHR21331:SF2">
    <property type="entry name" value="BRCA1-ASSOCIATED ATM ACTIVATOR 1"/>
    <property type="match status" value="1"/>
</dbReference>
<dbReference type="GO" id="GO:0005634">
    <property type="term" value="C:nucleus"/>
    <property type="evidence" value="ECO:0007669"/>
    <property type="project" value="TreeGrafter"/>
</dbReference>
<reference evidence="4 5" key="1">
    <citation type="journal article" date="2017" name="Nat. Ecol. Evol.">
        <title>Scallop genome provides insights into evolution of bilaterian karyotype and development.</title>
        <authorList>
            <person name="Wang S."/>
            <person name="Zhang J."/>
            <person name="Jiao W."/>
            <person name="Li J."/>
            <person name="Xun X."/>
            <person name="Sun Y."/>
            <person name="Guo X."/>
            <person name="Huan P."/>
            <person name="Dong B."/>
            <person name="Zhang L."/>
            <person name="Hu X."/>
            <person name="Sun X."/>
            <person name="Wang J."/>
            <person name="Zhao C."/>
            <person name="Wang Y."/>
            <person name="Wang D."/>
            <person name="Huang X."/>
            <person name="Wang R."/>
            <person name="Lv J."/>
            <person name="Li Y."/>
            <person name="Zhang Z."/>
            <person name="Liu B."/>
            <person name="Lu W."/>
            <person name="Hui Y."/>
            <person name="Liang J."/>
            <person name="Zhou Z."/>
            <person name="Hou R."/>
            <person name="Li X."/>
            <person name="Liu Y."/>
            <person name="Li H."/>
            <person name="Ning X."/>
            <person name="Lin Y."/>
            <person name="Zhao L."/>
            <person name="Xing Q."/>
            <person name="Dou J."/>
            <person name="Li Y."/>
            <person name="Mao J."/>
            <person name="Guo H."/>
            <person name="Dou H."/>
            <person name="Li T."/>
            <person name="Mu C."/>
            <person name="Jiang W."/>
            <person name="Fu Q."/>
            <person name="Fu X."/>
            <person name="Miao Y."/>
            <person name="Liu J."/>
            <person name="Yu Q."/>
            <person name="Li R."/>
            <person name="Liao H."/>
            <person name="Li X."/>
            <person name="Kong Y."/>
            <person name="Jiang Z."/>
            <person name="Chourrout D."/>
            <person name="Li R."/>
            <person name="Bao Z."/>
        </authorList>
    </citation>
    <scope>NUCLEOTIDE SEQUENCE [LARGE SCALE GENOMIC DNA]</scope>
    <source>
        <strain evidence="4 5">PY_sf001</strain>
    </source>
</reference>
<comment type="similarity">
    <text evidence="3">Belongs to the BRAT1 family.</text>
</comment>
<name>A0A210QM89_MIZYE</name>
<dbReference type="OrthoDB" id="10057956at2759"/>
<organism evidence="4 5">
    <name type="scientific">Mizuhopecten yessoensis</name>
    <name type="common">Japanese scallop</name>
    <name type="synonym">Patinopecten yessoensis</name>
    <dbReference type="NCBI Taxonomy" id="6573"/>
    <lineage>
        <taxon>Eukaryota</taxon>
        <taxon>Metazoa</taxon>
        <taxon>Spiralia</taxon>
        <taxon>Lophotrochozoa</taxon>
        <taxon>Mollusca</taxon>
        <taxon>Bivalvia</taxon>
        <taxon>Autobranchia</taxon>
        <taxon>Pteriomorphia</taxon>
        <taxon>Pectinida</taxon>
        <taxon>Pectinoidea</taxon>
        <taxon>Pectinidae</taxon>
        <taxon>Mizuhopecten</taxon>
    </lineage>
</organism>
<dbReference type="STRING" id="6573.A0A210QM89"/>
<dbReference type="GO" id="GO:0008283">
    <property type="term" value="P:cell population proliferation"/>
    <property type="evidence" value="ECO:0007669"/>
    <property type="project" value="InterPro"/>
</dbReference>
<dbReference type="PANTHER" id="PTHR21331">
    <property type="entry name" value="BRCA1-ASSOCIATED ATM ACTIVATOR 1"/>
    <property type="match status" value="1"/>
</dbReference>
<accession>A0A210QM89</accession>
<dbReference type="SUPFAM" id="SSF48371">
    <property type="entry name" value="ARM repeat"/>
    <property type="match status" value="2"/>
</dbReference>
<dbReference type="EMBL" id="NEDP02002941">
    <property type="protein sequence ID" value="OWF49811.1"/>
    <property type="molecule type" value="Genomic_DNA"/>
</dbReference>
<protein>
    <submittedName>
        <fullName evidence="4">BRCA1-associated ATM activator 1</fullName>
    </submittedName>
</protein>
<keyword evidence="2" id="KW-0963">Cytoplasm</keyword>
<evidence type="ECO:0000256" key="3">
    <source>
        <dbReference type="ARBA" id="ARBA00061308"/>
    </source>
</evidence>
<gene>
    <name evidence="4" type="ORF">KP79_PYT05725</name>
</gene>
<keyword evidence="5" id="KW-1185">Reference proteome</keyword>
<dbReference type="InterPro" id="IPR016024">
    <property type="entry name" value="ARM-type_fold"/>
</dbReference>
<evidence type="ECO:0000256" key="2">
    <source>
        <dbReference type="ARBA" id="ARBA00022490"/>
    </source>
</evidence>
<dbReference type="Proteomes" id="UP000242188">
    <property type="component" value="Unassembled WGS sequence"/>
</dbReference>
<comment type="subcellular location">
    <subcellularLocation>
        <location evidence="1">Cytoplasm</location>
    </subcellularLocation>
</comment>
<dbReference type="Gene3D" id="1.25.10.10">
    <property type="entry name" value="Leucine-rich Repeat Variant"/>
    <property type="match status" value="1"/>
</dbReference>
<comment type="caution">
    <text evidence="4">The sequence shown here is derived from an EMBL/GenBank/DDBJ whole genome shotgun (WGS) entry which is preliminary data.</text>
</comment>
<dbReference type="AlphaFoldDB" id="A0A210QM89"/>
<evidence type="ECO:0000256" key="1">
    <source>
        <dbReference type="ARBA" id="ARBA00004496"/>
    </source>
</evidence>
<dbReference type="InterPro" id="IPR038904">
    <property type="entry name" value="BRAT1"/>
</dbReference>
<dbReference type="InterPro" id="IPR011989">
    <property type="entry name" value="ARM-like"/>
</dbReference>
<evidence type="ECO:0000313" key="4">
    <source>
        <dbReference type="EMBL" id="OWF49811.1"/>
    </source>
</evidence>